<reference evidence="1 2" key="1">
    <citation type="submission" date="2018-04" db="EMBL/GenBank/DDBJ databases">
        <title>Novel Campyloabacter and Helicobacter Species and Strains.</title>
        <authorList>
            <person name="Mannion A.J."/>
            <person name="Shen Z."/>
            <person name="Fox J.G."/>
        </authorList>
    </citation>
    <scope>NUCLEOTIDE SEQUENCE [LARGE SCALE GENOMIC DNA]</scope>
    <source>
        <strain evidence="1 2">MIT 12-6600</strain>
    </source>
</reference>
<protein>
    <submittedName>
        <fullName evidence="1">Uncharacterized protein</fullName>
    </submittedName>
</protein>
<comment type="caution">
    <text evidence="1">The sequence shown here is derived from an EMBL/GenBank/DDBJ whole genome shotgun (WGS) entry which is preliminary data.</text>
</comment>
<gene>
    <name evidence="1" type="ORF">CQA54_01300</name>
</gene>
<dbReference type="RefSeq" id="WP_115570555.1">
    <property type="nucleotide sequence ID" value="NZ_NXLT01000001.1"/>
</dbReference>
<dbReference type="EMBL" id="NXLT01000001">
    <property type="protein sequence ID" value="RDU68617.1"/>
    <property type="molecule type" value="Genomic_DNA"/>
</dbReference>
<name>A0A3D8ITI9_9HELI</name>
<dbReference type="Proteomes" id="UP000256514">
    <property type="component" value="Unassembled WGS sequence"/>
</dbReference>
<keyword evidence="2" id="KW-1185">Reference proteome</keyword>
<organism evidence="1 2">
    <name type="scientific">Helicobacter equorum</name>
    <dbReference type="NCBI Taxonomy" id="361872"/>
    <lineage>
        <taxon>Bacteria</taxon>
        <taxon>Pseudomonadati</taxon>
        <taxon>Campylobacterota</taxon>
        <taxon>Epsilonproteobacteria</taxon>
        <taxon>Campylobacterales</taxon>
        <taxon>Helicobacteraceae</taxon>
        <taxon>Helicobacter</taxon>
    </lineage>
</organism>
<dbReference type="AlphaFoldDB" id="A0A3D8ITI9"/>
<evidence type="ECO:0000313" key="2">
    <source>
        <dbReference type="Proteomes" id="UP000256514"/>
    </source>
</evidence>
<dbReference type="OrthoDB" id="5362736at2"/>
<proteinExistence type="predicted"/>
<sequence length="35" mass="4081">MNKIAVLEKDNSGRESANMLQFKLNPCELFSKYNF</sequence>
<evidence type="ECO:0000313" key="1">
    <source>
        <dbReference type="EMBL" id="RDU68617.1"/>
    </source>
</evidence>
<accession>A0A3D8ITI9</accession>